<dbReference type="InterPro" id="IPR008979">
    <property type="entry name" value="Galactose-bd-like_sf"/>
</dbReference>
<dbReference type="PROSITE" id="PS50022">
    <property type="entry name" value="FA58C_3"/>
    <property type="match status" value="3"/>
</dbReference>
<dbReference type="Pfam" id="PF00024">
    <property type="entry name" value="PAN_1"/>
    <property type="match status" value="2"/>
</dbReference>
<dbReference type="InterPro" id="IPR000421">
    <property type="entry name" value="FA58C"/>
</dbReference>
<feature type="chain" id="PRO_5018022721" description="F5/8 type C domain-containing protein" evidence="1">
    <location>
        <begin position="26"/>
        <end position="776"/>
    </location>
</feature>
<dbReference type="Pfam" id="PF00754">
    <property type="entry name" value="F5_F8_type_C"/>
    <property type="match status" value="3"/>
</dbReference>
<dbReference type="Proteomes" id="UP000275408">
    <property type="component" value="Unassembled WGS sequence"/>
</dbReference>
<dbReference type="AlphaFoldDB" id="A0A3M6U5N1"/>
<dbReference type="Gene3D" id="3.50.4.10">
    <property type="entry name" value="Hepatocyte Growth Factor"/>
    <property type="match status" value="1"/>
</dbReference>
<organism evidence="4 5">
    <name type="scientific">Pocillopora damicornis</name>
    <name type="common">Cauliflower coral</name>
    <name type="synonym">Millepora damicornis</name>
    <dbReference type="NCBI Taxonomy" id="46731"/>
    <lineage>
        <taxon>Eukaryota</taxon>
        <taxon>Metazoa</taxon>
        <taxon>Cnidaria</taxon>
        <taxon>Anthozoa</taxon>
        <taxon>Hexacorallia</taxon>
        <taxon>Scleractinia</taxon>
        <taxon>Astrocoeniina</taxon>
        <taxon>Pocilloporidae</taxon>
        <taxon>Pocillopora</taxon>
    </lineage>
</organism>
<dbReference type="PROSITE" id="PS01285">
    <property type="entry name" value="FA58C_1"/>
    <property type="match status" value="2"/>
</dbReference>
<evidence type="ECO:0000313" key="5">
    <source>
        <dbReference type="Proteomes" id="UP000275408"/>
    </source>
</evidence>
<reference evidence="4 5" key="1">
    <citation type="journal article" date="2018" name="Sci. Rep.">
        <title>Comparative analysis of the Pocillopora damicornis genome highlights role of immune system in coral evolution.</title>
        <authorList>
            <person name="Cunning R."/>
            <person name="Bay R.A."/>
            <person name="Gillette P."/>
            <person name="Baker A.C."/>
            <person name="Traylor-Knowles N."/>
        </authorList>
    </citation>
    <scope>NUCLEOTIDE SEQUENCE [LARGE SCALE GENOMIC DNA]</scope>
    <source>
        <strain evidence="4">RSMAS</strain>
        <tissue evidence="4">Whole animal</tissue>
    </source>
</reference>
<dbReference type="CDD" id="cd01099">
    <property type="entry name" value="PAN_AP_HGF"/>
    <property type="match status" value="1"/>
</dbReference>
<evidence type="ECO:0000259" key="3">
    <source>
        <dbReference type="PROSITE" id="PS50948"/>
    </source>
</evidence>
<dbReference type="EMBL" id="RCHS01002221">
    <property type="protein sequence ID" value="RMX48970.1"/>
    <property type="molecule type" value="Genomic_DNA"/>
</dbReference>
<dbReference type="Gene3D" id="2.60.120.260">
    <property type="entry name" value="Galactose-binding domain-like"/>
    <property type="match status" value="4"/>
</dbReference>
<feature type="domain" description="F5/8 type C" evidence="2">
    <location>
        <begin position="136"/>
        <end position="278"/>
    </location>
</feature>
<dbReference type="PROSITE" id="PS01286">
    <property type="entry name" value="FA58C_2"/>
    <property type="match status" value="1"/>
</dbReference>
<protein>
    <recommendedName>
        <fullName evidence="6">F5/8 type C domain-containing protein</fullName>
    </recommendedName>
</protein>
<evidence type="ECO:0000256" key="1">
    <source>
        <dbReference type="SAM" id="SignalP"/>
    </source>
</evidence>
<dbReference type="InterPro" id="IPR003609">
    <property type="entry name" value="Pan_app"/>
</dbReference>
<evidence type="ECO:0000259" key="2">
    <source>
        <dbReference type="PROSITE" id="PS50022"/>
    </source>
</evidence>
<evidence type="ECO:0008006" key="6">
    <source>
        <dbReference type="Google" id="ProtNLM"/>
    </source>
</evidence>
<dbReference type="PANTHER" id="PTHR24543">
    <property type="entry name" value="MULTICOPPER OXIDASE-RELATED"/>
    <property type="match status" value="1"/>
</dbReference>
<dbReference type="SMART" id="SM00231">
    <property type="entry name" value="FA58C"/>
    <property type="match status" value="3"/>
</dbReference>
<dbReference type="SUPFAM" id="SSF57414">
    <property type="entry name" value="Hairpin loop containing domain-like"/>
    <property type="match status" value="2"/>
</dbReference>
<gene>
    <name evidence="4" type="ORF">pdam_00008299</name>
</gene>
<feature type="domain" description="Apple" evidence="3">
    <location>
        <begin position="523"/>
        <end position="599"/>
    </location>
</feature>
<dbReference type="SMART" id="SM00473">
    <property type="entry name" value="PAN_AP"/>
    <property type="match status" value="2"/>
</dbReference>
<sequence length="776" mass="88214">MMTLLTSVITTSFVIIYWQVRDTLSSVTECQGATYSIQNRILEGHAFTTKPSATIEVCVILCREHPDCESINYFRKTKTCELNNMSLMSSPEHMVAFESAMYMTNAFQVPCYYDNECERQEEVCLLVVGGSKCEACMEALGMEDKRIPDSAISASSFYSEGTHSNLVRLNSPSAWVAVNNDPQPWVQVDLGKDAMIKKIATQGRRGAHQWVKTYMLSSRVNGENDWLMYKENEDVFQGNNDQETVVSHVLLQHIRARFVRFWPKTYKYKAMRVELYGCFPQAGVTFVSGGSRPSLIRLNSPSTWVFQGNNDQEMVVSLVLPRHIPARLVRFWPKTWNNRYRAMKAELCGCFLQTATFIKELLFALLLKACMEALGMEDGRIPDSAISASSFYSEGTHSNQVRLNSPSAWVAANNDPQPWAQVDLGKDAMIKKIATQGRRGAYWWVRTYTLSSRANGETDWLTYKENEDIFQGNNDQVTVVSHVLPQHIRARFGNTMLPKGVIATSFVMIYWQLRDTLSSVTQCQGATYSIPNRILTGHAFTTKPSATMESCVIFCSEDLNCKSINFYRKAKTCDLNNVSAETSPESMVDFELAMYMTNAFLMPCFFDAECKLPQEICELVEGGRKCKACMEALGMEDGRIPDSAISASSFVNEDTHPRLVRLNSPSAWVAAYNELKSWVQVDLGRDAMIKKIATQGKRGSYLWVKTYTLSSRANEETDWLTYRENEDVFQGNNDQETVVSHVLPQHIRARFVRFWPKTWTHKYRAMRAELYGCFLQ</sequence>
<keyword evidence="5" id="KW-1185">Reference proteome</keyword>
<keyword evidence="1" id="KW-0732">Signal</keyword>
<evidence type="ECO:0000313" key="4">
    <source>
        <dbReference type="EMBL" id="RMX48970.1"/>
    </source>
</evidence>
<dbReference type="SUPFAM" id="SSF49785">
    <property type="entry name" value="Galactose-binding domain-like"/>
    <property type="match status" value="4"/>
</dbReference>
<dbReference type="OrthoDB" id="6071166at2759"/>
<feature type="domain" description="Apple" evidence="3">
    <location>
        <begin position="30"/>
        <end position="107"/>
    </location>
</feature>
<feature type="domain" description="F5/8 type C" evidence="2">
    <location>
        <begin position="629"/>
        <end position="773"/>
    </location>
</feature>
<dbReference type="FunFam" id="2.60.120.260:FF:000016">
    <property type="entry name" value="Contactin-associated protein-like 4 isoform 1"/>
    <property type="match status" value="2"/>
</dbReference>
<dbReference type="CDD" id="cd00057">
    <property type="entry name" value="FA58C"/>
    <property type="match status" value="3"/>
</dbReference>
<proteinExistence type="predicted"/>
<name>A0A3M6U5N1_POCDA</name>
<feature type="domain" description="F5/8 type C" evidence="2">
    <location>
        <begin position="370"/>
        <end position="492"/>
    </location>
</feature>
<dbReference type="PROSITE" id="PS50948">
    <property type="entry name" value="PAN"/>
    <property type="match status" value="2"/>
</dbReference>
<comment type="caution">
    <text evidence="4">The sequence shown here is derived from an EMBL/GenBank/DDBJ whole genome shotgun (WGS) entry which is preliminary data.</text>
</comment>
<accession>A0A3M6U5N1</accession>
<feature type="signal peptide" evidence="1">
    <location>
        <begin position="1"/>
        <end position="25"/>
    </location>
</feature>